<accession>A0A0Q3L696</accession>
<feature type="transmembrane region" description="Helical" evidence="1">
    <location>
        <begin position="63"/>
        <end position="81"/>
    </location>
</feature>
<protein>
    <recommendedName>
        <fullName evidence="6">EamA domain-containing protein</fullName>
    </recommendedName>
</protein>
<dbReference type="RefSeq" id="WP_055726221.1">
    <property type="nucleotide sequence ID" value="NZ_FUYX01000014.1"/>
</dbReference>
<feature type="transmembrane region" description="Helical" evidence="1">
    <location>
        <begin position="141"/>
        <end position="158"/>
    </location>
</feature>
<evidence type="ECO:0000313" key="5">
    <source>
        <dbReference type="Proteomes" id="UP000190130"/>
    </source>
</evidence>
<proteinExistence type="predicted"/>
<keyword evidence="1" id="KW-1133">Transmembrane helix</keyword>
<keyword evidence="1" id="KW-0472">Membrane</keyword>
<dbReference type="STRING" id="53254.SAMN05660750_04211"/>
<keyword evidence="4" id="KW-1185">Reference proteome</keyword>
<feature type="transmembrane region" description="Helical" evidence="1">
    <location>
        <begin position="209"/>
        <end position="230"/>
    </location>
</feature>
<dbReference type="Proteomes" id="UP000051562">
    <property type="component" value="Unassembled WGS sequence"/>
</dbReference>
<dbReference type="OrthoDB" id="8154401at2"/>
<feature type="transmembrane region" description="Helical" evidence="1">
    <location>
        <begin position="20"/>
        <end position="42"/>
    </location>
</feature>
<evidence type="ECO:0000313" key="2">
    <source>
        <dbReference type="EMBL" id="KQK32276.1"/>
    </source>
</evidence>
<dbReference type="SUPFAM" id="SSF103481">
    <property type="entry name" value="Multidrug resistance efflux transporter EmrE"/>
    <property type="match status" value="1"/>
</dbReference>
<feature type="transmembrane region" description="Helical" evidence="1">
    <location>
        <begin position="170"/>
        <end position="189"/>
    </location>
</feature>
<sequence length="304" mass="32197">MSLYLASYLAIALSIRLLSGYLTVIEIGLLRSVGSLAIAGSVAWTSGATERRSFIPRSLRDDVIRSVLHLIGSLALIWSLAHLPLAVVTTIEFTGPLFAAALIFLALRRKPAAGSALGLTILTAGIGLLLLRLDAVPNRDIVVALGAVAMLTTTNLMLAKLAAQRGTLSIVLLMHAIQLPLYLLLWLLVPDHWSAPPQPYRLAFPAPEFAIIGGAVFALIVGGFVSQAVLANASRHGTPLQLCSADTLRVPLITLAAYLALAEWPPQDLLLPGLVVLCGVILTSLPQPAGSRIRSDQLAPQADR</sequence>
<evidence type="ECO:0000256" key="1">
    <source>
        <dbReference type="SAM" id="Phobius"/>
    </source>
</evidence>
<dbReference type="EMBL" id="LMAR01000001">
    <property type="protein sequence ID" value="KQK32276.1"/>
    <property type="molecule type" value="Genomic_DNA"/>
</dbReference>
<gene>
    <name evidence="2" type="ORF">ARD30_00400</name>
    <name evidence="3" type="ORF">SAMN05660750_04211</name>
</gene>
<dbReference type="InterPro" id="IPR037185">
    <property type="entry name" value="EmrE-like"/>
</dbReference>
<dbReference type="AlphaFoldDB" id="A0A0Q3L696"/>
<feature type="transmembrane region" description="Helical" evidence="1">
    <location>
        <begin position="114"/>
        <end position="135"/>
    </location>
</feature>
<evidence type="ECO:0008006" key="6">
    <source>
        <dbReference type="Google" id="ProtNLM"/>
    </source>
</evidence>
<feature type="transmembrane region" description="Helical" evidence="1">
    <location>
        <begin position="87"/>
        <end position="107"/>
    </location>
</feature>
<reference evidence="2 4" key="1">
    <citation type="submission" date="2015-10" db="EMBL/GenBank/DDBJ databases">
        <title>Draft genome of Bosea thiooxidans.</title>
        <authorList>
            <person name="Wang X."/>
        </authorList>
    </citation>
    <scope>NUCLEOTIDE SEQUENCE [LARGE SCALE GENOMIC DNA]</scope>
    <source>
        <strain evidence="2 4">CGMCC 9174</strain>
    </source>
</reference>
<name>A0A0Q3L696_9HYPH</name>
<evidence type="ECO:0000313" key="4">
    <source>
        <dbReference type="Proteomes" id="UP000051562"/>
    </source>
</evidence>
<evidence type="ECO:0000313" key="3">
    <source>
        <dbReference type="EMBL" id="SKC09906.1"/>
    </source>
</evidence>
<keyword evidence="1" id="KW-0812">Transmembrane</keyword>
<reference evidence="3 5" key="2">
    <citation type="submission" date="2017-02" db="EMBL/GenBank/DDBJ databases">
        <authorList>
            <person name="Peterson S.W."/>
        </authorList>
    </citation>
    <scope>NUCLEOTIDE SEQUENCE [LARGE SCALE GENOMIC DNA]</scope>
    <source>
        <strain evidence="3 5">DSM 9653</strain>
    </source>
</reference>
<dbReference type="Proteomes" id="UP000190130">
    <property type="component" value="Unassembled WGS sequence"/>
</dbReference>
<organism evidence="2 4">
    <name type="scientific">Bosea thiooxidans</name>
    <dbReference type="NCBI Taxonomy" id="53254"/>
    <lineage>
        <taxon>Bacteria</taxon>
        <taxon>Pseudomonadati</taxon>
        <taxon>Pseudomonadota</taxon>
        <taxon>Alphaproteobacteria</taxon>
        <taxon>Hyphomicrobiales</taxon>
        <taxon>Boseaceae</taxon>
        <taxon>Bosea</taxon>
    </lineage>
</organism>
<dbReference type="EMBL" id="FUYX01000014">
    <property type="protein sequence ID" value="SKC09906.1"/>
    <property type="molecule type" value="Genomic_DNA"/>
</dbReference>